<feature type="transmembrane region" description="Helical" evidence="8">
    <location>
        <begin position="210"/>
        <end position="232"/>
    </location>
</feature>
<gene>
    <name evidence="10" type="ORF">ACFO4L_06630</name>
</gene>
<keyword evidence="11" id="KW-1185">Reference proteome</keyword>
<feature type="domain" description="ABC transmembrane type-2" evidence="9">
    <location>
        <begin position="128"/>
        <end position="358"/>
    </location>
</feature>
<proteinExistence type="inferred from homology"/>
<evidence type="ECO:0000256" key="4">
    <source>
        <dbReference type="ARBA" id="ARBA00022475"/>
    </source>
</evidence>
<keyword evidence="5 8" id="KW-0812">Transmembrane</keyword>
<comment type="subcellular location">
    <subcellularLocation>
        <location evidence="1">Cell membrane</location>
        <topology evidence="1">Multi-pass membrane protein</topology>
    </subcellularLocation>
</comment>
<evidence type="ECO:0000256" key="8">
    <source>
        <dbReference type="SAM" id="Phobius"/>
    </source>
</evidence>
<dbReference type="Pfam" id="PF12698">
    <property type="entry name" value="ABC2_membrane_3"/>
    <property type="match status" value="1"/>
</dbReference>
<organism evidence="10 11">
    <name type="scientific">Bacillus daqingensis</name>
    <dbReference type="NCBI Taxonomy" id="872396"/>
    <lineage>
        <taxon>Bacteria</taxon>
        <taxon>Bacillati</taxon>
        <taxon>Bacillota</taxon>
        <taxon>Bacilli</taxon>
        <taxon>Bacillales</taxon>
        <taxon>Bacillaceae</taxon>
        <taxon>Bacillus</taxon>
    </lineage>
</organism>
<keyword evidence="6 8" id="KW-1133">Transmembrane helix</keyword>
<dbReference type="InterPro" id="IPR013525">
    <property type="entry name" value="ABC2_TM"/>
</dbReference>
<feature type="transmembrane region" description="Helical" evidence="8">
    <location>
        <begin position="168"/>
        <end position="189"/>
    </location>
</feature>
<dbReference type="RefSeq" id="WP_377908910.1">
    <property type="nucleotide sequence ID" value="NZ_JBHSGK010000005.1"/>
</dbReference>
<evidence type="ECO:0000313" key="11">
    <source>
        <dbReference type="Proteomes" id="UP001595896"/>
    </source>
</evidence>
<evidence type="ECO:0000256" key="2">
    <source>
        <dbReference type="ARBA" id="ARBA00007783"/>
    </source>
</evidence>
<dbReference type="PANTHER" id="PTHR30294:SF45">
    <property type="entry name" value="LINEARMYCIN RESISTANCE PERMEASE PROTEIN LNRN"/>
    <property type="match status" value="1"/>
</dbReference>
<feature type="transmembrane region" description="Helical" evidence="8">
    <location>
        <begin position="277"/>
        <end position="296"/>
    </location>
</feature>
<evidence type="ECO:0000256" key="6">
    <source>
        <dbReference type="ARBA" id="ARBA00022989"/>
    </source>
</evidence>
<comment type="similarity">
    <text evidence="2">Belongs to the ABC-2 integral membrane protein family.</text>
</comment>
<evidence type="ECO:0000256" key="1">
    <source>
        <dbReference type="ARBA" id="ARBA00004651"/>
    </source>
</evidence>
<name>A0ABV9NSA4_9BACI</name>
<evidence type="ECO:0000313" key="10">
    <source>
        <dbReference type="EMBL" id="MFC4736257.1"/>
    </source>
</evidence>
<dbReference type="EMBL" id="JBHSGK010000005">
    <property type="protein sequence ID" value="MFC4736257.1"/>
    <property type="molecule type" value="Genomic_DNA"/>
</dbReference>
<reference evidence="11" key="1">
    <citation type="journal article" date="2019" name="Int. J. Syst. Evol. Microbiol.">
        <title>The Global Catalogue of Microorganisms (GCM) 10K type strain sequencing project: providing services to taxonomists for standard genome sequencing and annotation.</title>
        <authorList>
            <consortium name="The Broad Institute Genomics Platform"/>
            <consortium name="The Broad Institute Genome Sequencing Center for Infectious Disease"/>
            <person name="Wu L."/>
            <person name="Ma J."/>
        </authorList>
    </citation>
    <scope>NUCLEOTIDE SEQUENCE [LARGE SCALE GENOMIC DNA]</scope>
    <source>
        <strain evidence="11">JCM 12165</strain>
    </source>
</reference>
<keyword evidence="3" id="KW-0813">Transport</keyword>
<feature type="transmembrane region" description="Helical" evidence="8">
    <location>
        <begin position="244"/>
        <end position="265"/>
    </location>
</feature>
<keyword evidence="7 8" id="KW-0472">Membrane</keyword>
<evidence type="ECO:0000259" key="9">
    <source>
        <dbReference type="PROSITE" id="PS51012"/>
    </source>
</evidence>
<dbReference type="PANTHER" id="PTHR30294">
    <property type="entry name" value="MEMBRANE COMPONENT OF ABC TRANSPORTER YHHJ-RELATED"/>
    <property type="match status" value="1"/>
</dbReference>
<dbReference type="PROSITE" id="PS51012">
    <property type="entry name" value="ABC_TM2"/>
    <property type="match status" value="1"/>
</dbReference>
<keyword evidence="4" id="KW-1003">Cell membrane</keyword>
<evidence type="ECO:0000256" key="3">
    <source>
        <dbReference type="ARBA" id="ARBA00022448"/>
    </source>
</evidence>
<comment type="caution">
    <text evidence="10">The sequence shown here is derived from an EMBL/GenBank/DDBJ whole genome shotgun (WGS) entry which is preliminary data.</text>
</comment>
<protein>
    <submittedName>
        <fullName evidence="10">ABC transporter permease</fullName>
    </submittedName>
</protein>
<accession>A0ABV9NSA4</accession>
<dbReference type="InterPro" id="IPR047817">
    <property type="entry name" value="ABC2_TM_bact-type"/>
</dbReference>
<evidence type="ECO:0000256" key="5">
    <source>
        <dbReference type="ARBA" id="ARBA00022692"/>
    </source>
</evidence>
<dbReference type="Proteomes" id="UP001595896">
    <property type="component" value="Unassembled WGS sequence"/>
</dbReference>
<feature type="transmembrane region" description="Helical" evidence="8">
    <location>
        <begin position="333"/>
        <end position="355"/>
    </location>
</feature>
<sequence>MKAVLYHYACTMRRRPLAFFGSMLLAILFAAVLGGGGGQLTVPVTSEDLSDEALAETAEDFSAHAGDDIVLLSTSVERMEERIRRSSPPYGLILNEEDAAILQVYEAPVTALLMTELRSYYREQGIEEAVAEVLDLEAWQDRVDTYGFSYEIDRSEGGFPYDPALHPLFGFMLFFMIYAVAFSISSIVLQRKEGTWDRVILSPVTKLQLYSGHVLFAFLFGLLQMYIILFLFRFVFQVDFHGGFWLTLIVVIPYVLAIVSLGILLSGLVKSYKMLDAVIPLVGVTIAMLGGAFWPIEIVPSALLQQIGAFTPLKHGMDLLIGSTYGGASMESLLLSASILLLMSVVFAGVGFNLMERR</sequence>
<evidence type="ECO:0000256" key="7">
    <source>
        <dbReference type="ARBA" id="ARBA00023136"/>
    </source>
</evidence>
<dbReference type="InterPro" id="IPR051449">
    <property type="entry name" value="ABC-2_transporter_component"/>
</dbReference>